<dbReference type="GO" id="GO:0071014">
    <property type="term" value="C:post-mRNA release spliceosomal complex"/>
    <property type="evidence" value="ECO:0007669"/>
    <property type="project" value="TreeGrafter"/>
</dbReference>
<keyword evidence="6" id="KW-1185">Reference proteome</keyword>
<evidence type="ECO:0000259" key="3">
    <source>
        <dbReference type="Pfam" id="PF04676"/>
    </source>
</evidence>
<accession>A0AA39FFS6</accession>
<reference evidence="5" key="2">
    <citation type="submission" date="2023-03" db="EMBL/GenBank/DDBJ databases">
        <authorList>
            <person name="Inwood S.N."/>
            <person name="Skelly J.G."/>
            <person name="Guhlin J."/>
            <person name="Harrop T.W.R."/>
            <person name="Goldson S.G."/>
            <person name="Dearden P.K."/>
        </authorList>
    </citation>
    <scope>NUCLEOTIDE SEQUENCE</scope>
    <source>
        <strain evidence="5">Lincoln</strain>
        <tissue evidence="5">Whole body</tissue>
    </source>
</reference>
<evidence type="ECO:0000256" key="1">
    <source>
        <dbReference type="ARBA" id="ARBA00006795"/>
    </source>
</evidence>
<reference evidence="5" key="1">
    <citation type="journal article" date="2023" name="bioRxiv">
        <title>Scaffold-level genome assemblies of two parasitoid biocontrol wasps reveal the parthenogenesis mechanism and an associated novel virus.</title>
        <authorList>
            <person name="Inwood S."/>
            <person name="Skelly J."/>
            <person name="Guhlin J."/>
            <person name="Harrop T."/>
            <person name="Goldson S."/>
            <person name="Dearden P."/>
        </authorList>
    </citation>
    <scope>NUCLEOTIDE SEQUENCE</scope>
    <source>
        <strain evidence="5">Lincoln</strain>
        <tissue evidence="5">Whole body</tissue>
    </source>
</reference>
<dbReference type="GO" id="GO:0000398">
    <property type="term" value="P:mRNA splicing, via spliceosome"/>
    <property type="evidence" value="ECO:0007669"/>
    <property type="project" value="TreeGrafter"/>
</dbReference>
<proteinExistence type="inferred from homology"/>
<organism evidence="5 6">
    <name type="scientific">Microctonus hyperodae</name>
    <name type="common">Parasitoid wasp</name>
    <dbReference type="NCBI Taxonomy" id="165561"/>
    <lineage>
        <taxon>Eukaryota</taxon>
        <taxon>Metazoa</taxon>
        <taxon>Ecdysozoa</taxon>
        <taxon>Arthropoda</taxon>
        <taxon>Hexapoda</taxon>
        <taxon>Insecta</taxon>
        <taxon>Pterygota</taxon>
        <taxon>Neoptera</taxon>
        <taxon>Endopterygota</taxon>
        <taxon>Hymenoptera</taxon>
        <taxon>Apocrita</taxon>
        <taxon>Ichneumonoidea</taxon>
        <taxon>Braconidae</taxon>
        <taxon>Euphorinae</taxon>
        <taxon>Microctonus</taxon>
    </lineage>
</organism>
<comment type="caution">
    <text evidence="5">The sequence shown here is derived from an EMBL/GenBank/DDBJ whole genome shotgun (WGS) entry which is preliminary data.</text>
</comment>
<evidence type="ECO:0000313" key="6">
    <source>
        <dbReference type="Proteomes" id="UP001168972"/>
    </source>
</evidence>
<dbReference type="Pfam" id="PF04677">
    <property type="entry name" value="CwfJ_C_1"/>
    <property type="match status" value="1"/>
</dbReference>
<gene>
    <name evidence="5" type="ORF">PV327_002535</name>
</gene>
<protein>
    <recommendedName>
        <fullName evidence="7">CWF19-like protein 1</fullName>
    </recommendedName>
</protein>
<evidence type="ECO:0008006" key="7">
    <source>
        <dbReference type="Google" id="ProtNLM"/>
    </source>
</evidence>
<evidence type="ECO:0000313" key="5">
    <source>
        <dbReference type="EMBL" id="KAK0168765.1"/>
    </source>
</evidence>
<name>A0AA39FFS6_MICHY</name>
<dbReference type="PANTHER" id="PTHR12072:SF4">
    <property type="entry name" value="CWF19-LIKE PROTEIN 1"/>
    <property type="match status" value="1"/>
</dbReference>
<evidence type="ECO:0000259" key="4">
    <source>
        <dbReference type="Pfam" id="PF04677"/>
    </source>
</evidence>
<dbReference type="InterPro" id="IPR040194">
    <property type="entry name" value="Cwf19-like"/>
</dbReference>
<dbReference type="GO" id="GO:0061632">
    <property type="term" value="F:RNA lariat debranching enzyme activator activity"/>
    <property type="evidence" value="ECO:0007669"/>
    <property type="project" value="TreeGrafter"/>
</dbReference>
<dbReference type="Proteomes" id="UP001168972">
    <property type="component" value="Unassembled WGS sequence"/>
</dbReference>
<dbReference type="EMBL" id="JAQQBR010001831">
    <property type="protein sequence ID" value="KAK0168765.1"/>
    <property type="molecule type" value="Genomic_DNA"/>
</dbReference>
<feature type="domain" description="Cwf19-like C-terminal" evidence="4">
    <location>
        <begin position="307"/>
        <end position="425"/>
    </location>
</feature>
<evidence type="ECO:0000256" key="2">
    <source>
        <dbReference type="SAM" id="MobiDB-lite"/>
    </source>
</evidence>
<feature type="domain" description="Cwf19-like protein C-terminal" evidence="3">
    <location>
        <begin position="431"/>
        <end position="520"/>
    </location>
</feature>
<dbReference type="InterPro" id="IPR006767">
    <property type="entry name" value="Cwf19-like_C_dom-2"/>
</dbReference>
<sequence>MADKQKILICGDVEGRFKLLFSKVESIIKKSGSFDLLLCVGDFFGENNSELEVYKSGIKKIPLSTFIIGPNKDAYIKHYSNLDGCEICKNLTYLGRRGLYSGDSGLKIAYISGIESNDENLPQQVKLTENDVISLRNSCLKGQPSFRGIDILLSSQWPSDVTSNDPNEPKISYNGSKLIAWLAAQIKPRYHISALEGIHYERPPYRNQSKDGDNIQIASRFMALARVGNSSKDKWLYALNLTPVDRTRLMDLATKTTDETPSPYPPWTLNSEPSVGNIKSENKNLQFFYDMDSNRGKKRRQNDNSFNKNKKMEFDTAKCWFCLSSPDVSKHLVISVGNEAYIALAKGGLVKDHFLILPISHYQSLSTVPESIENEIEQNKKAITRYYADSGRVPVFFERNYKSSHCQLQVVPVPKHLEPALEETFRGIAESQNLELISLRSPLKKIAPPGTTYFYIQLPNGDCLYHKIGKHFPLQFGREVLASDDLLNLSDKIDWKDCQQSIDEEIEMAQDIREQFKPYEIDS</sequence>
<comment type="similarity">
    <text evidence="1">Belongs to the CWF19 family.</text>
</comment>
<dbReference type="CDD" id="cd07380">
    <property type="entry name" value="MPP_CWF19_N"/>
    <property type="match status" value="1"/>
</dbReference>
<dbReference type="Pfam" id="PF04676">
    <property type="entry name" value="CwfJ_C_2"/>
    <property type="match status" value="1"/>
</dbReference>
<dbReference type="AlphaFoldDB" id="A0AA39FFS6"/>
<dbReference type="InterPro" id="IPR006768">
    <property type="entry name" value="Cwf19-like_C_dom-1"/>
</dbReference>
<dbReference type="PANTHER" id="PTHR12072">
    <property type="entry name" value="CWF19, CELL CYCLE CONTROL PROTEIN"/>
    <property type="match status" value="1"/>
</dbReference>
<feature type="region of interest" description="Disordered" evidence="2">
    <location>
        <begin position="256"/>
        <end position="275"/>
    </location>
</feature>